<proteinExistence type="predicted"/>
<feature type="compositionally biased region" description="Acidic residues" evidence="1">
    <location>
        <begin position="94"/>
        <end position="106"/>
    </location>
</feature>
<gene>
    <name evidence="3" type="primary">110675495</name>
</gene>
<dbReference type="Proteomes" id="UP000008820">
    <property type="component" value="Chromosome 2"/>
</dbReference>
<evidence type="ECO:0000313" key="3">
    <source>
        <dbReference type="EnsemblMetazoa" id="AAEL024781-PA"/>
    </source>
</evidence>
<evidence type="ECO:0000256" key="1">
    <source>
        <dbReference type="SAM" id="MobiDB-lite"/>
    </source>
</evidence>
<dbReference type="EnsemblMetazoa" id="AAEL024781-RA">
    <property type="protein sequence ID" value="AAEL024781-PA"/>
    <property type="gene ID" value="AAEL024781"/>
</dbReference>
<feature type="signal peptide" evidence="2">
    <location>
        <begin position="1"/>
        <end position="22"/>
    </location>
</feature>
<name>A0A6I8TS96_AEDAE</name>
<evidence type="ECO:0000313" key="4">
    <source>
        <dbReference type="Proteomes" id="UP000008820"/>
    </source>
</evidence>
<organism evidence="3 4">
    <name type="scientific">Aedes aegypti</name>
    <name type="common">Yellowfever mosquito</name>
    <name type="synonym">Culex aegypti</name>
    <dbReference type="NCBI Taxonomy" id="7159"/>
    <lineage>
        <taxon>Eukaryota</taxon>
        <taxon>Metazoa</taxon>
        <taxon>Ecdysozoa</taxon>
        <taxon>Arthropoda</taxon>
        <taxon>Hexapoda</taxon>
        <taxon>Insecta</taxon>
        <taxon>Pterygota</taxon>
        <taxon>Neoptera</taxon>
        <taxon>Endopterygota</taxon>
        <taxon>Diptera</taxon>
        <taxon>Nematocera</taxon>
        <taxon>Culicoidea</taxon>
        <taxon>Culicidae</taxon>
        <taxon>Culicinae</taxon>
        <taxon>Aedini</taxon>
        <taxon>Aedes</taxon>
        <taxon>Stegomyia</taxon>
    </lineage>
</organism>
<feature type="chain" id="PRO_5043769847" description="Secreted protein" evidence="2">
    <location>
        <begin position="23"/>
        <end position="106"/>
    </location>
</feature>
<keyword evidence="4" id="KW-1185">Reference proteome</keyword>
<reference evidence="3 4" key="1">
    <citation type="submission" date="2017-06" db="EMBL/GenBank/DDBJ databases">
        <title>Aedes aegypti genome working group (AGWG) sequencing and assembly.</title>
        <authorList>
            <consortium name="Aedes aegypti Genome Working Group (AGWG)"/>
            <person name="Matthews B.J."/>
        </authorList>
    </citation>
    <scope>NUCLEOTIDE SEQUENCE [LARGE SCALE GENOMIC DNA]</scope>
    <source>
        <strain evidence="3 4">LVP_AGWG</strain>
    </source>
</reference>
<sequence>MNQVHLKITVLINLVLISQLAAAPLNLPSNDAVPQQVAAPFSGMISKNIVKREYLPPPLFEVEYVERHRGEDQNRKEQSEDKYAYNDGERNDHNEDDDDSDLVLLG</sequence>
<accession>A0A6I8TS96</accession>
<reference evidence="3" key="2">
    <citation type="submission" date="2020-05" db="UniProtKB">
        <authorList>
            <consortium name="EnsemblMetazoa"/>
        </authorList>
    </citation>
    <scope>IDENTIFICATION</scope>
    <source>
        <strain evidence="3">LVP_AGWG</strain>
    </source>
</reference>
<evidence type="ECO:0000256" key="2">
    <source>
        <dbReference type="SAM" id="SignalP"/>
    </source>
</evidence>
<feature type="compositionally biased region" description="Basic and acidic residues" evidence="1">
    <location>
        <begin position="66"/>
        <end position="93"/>
    </location>
</feature>
<dbReference type="AlphaFoldDB" id="A0A6I8TS96"/>
<protein>
    <recommendedName>
        <fullName evidence="5">Secreted protein</fullName>
    </recommendedName>
</protein>
<dbReference type="InParanoid" id="A0A6I8TS96"/>
<dbReference type="OrthoDB" id="7767728at2759"/>
<feature type="region of interest" description="Disordered" evidence="1">
    <location>
        <begin position="66"/>
        <end position="106"/>
    </location>
</feature>
<evidence type="ECO:0008006" key="5">
    <source>
        <dbReference type="Google" id="ProtNLM"/>
    </source>
</evidence>
<keyword evidence="2" id="KW-0732">Signal</keyword>